<dbReference type="PROSITE" id="PS50011">
    <property type="entry name" value="PROTEIN_KINASE_DOM"/>
    <property type="match status" value="1"/>
</dbReference>
<dbReference type="SUPFAM" id="SSF56112">
    <property type="entry name" value="Protein kinase-like (PK-like)"/>
    <property type="match status" value="1"/>
</dbReference>
<dbReference type="InterPro" id="IPR017441">
    <property type="entry name" value="Protein_kinase_ATP_BS"/>
</dbReference>
<feature type="compositionally biased region" description="Low complexity" evidence="2">
    <location>
        <begin position="544"/>
        <end position="562"/>
    </location>
</feature>
<dbReference type="GO" id="GO:0005524">
    <property type="term" value="F:ATP binding"/>
    <property type="evidence" value="ECO:0007669"/>
    <property type="project" value="UniProtKB-UniRule"/>
</dbReference>
<accession>A0A6P1KDP7</accession>
<dbReference type="InterPro" id="IPR011009">
    <property type="entry name" value="Kinase-like_dom_sf"/>
</dbReference>
<protein>
    <recommendedName>
        <fullName evidence="4">Protein kinase domain-containing protein</fullName>
    </recommendedName>
</protein>
<reference evidence="5" key="1">
    <citation type="journal article" date="2020" name="Microbiol. Resour. Announc.">
        <title>Complete Genome Sequence of Moraxella osloensis Strain YV1, Isolated from an Australian Wastewater Treatment Plant.</title>
        <authorList>
            <person name="Batinovic S."/>
            <person name="Rice D.T.F."/>
            <person name="Seviour R.J."/>
            <person name="Petrovski S."/>
        </authorList>
    </citation>
    <scope>NUCLEOTIDE SEQUENCE</scope>
    <source>
        <strain evidence="5">YV1</strain>
    </source>
</reference>
<feature type="compositionally biased region" description="Low complexity" evidence="2">
    <location>
        <begin position="494"/>
        <end position="507"/>
    </location>
</feature>
<feature type="binding site" evidence="1">
    <location>
        <position position="44"/>
    </location>
    <ligand>
        <name>ATP</name>
        <dbReference type="ChEBI" id="CHEBI:30616"/>
    </ligand>
</feature>
<feature type="region of interest" description="Disordered" evidence="2">
    <location>
        <begin position="489"/>
        <end position="511"/>
    </location>
</feature>
<keyword evidence="3" id="KW-0812">Transmembrane</keyword>
<feature type="domain" description="Protein kinase" evidence="4">
    <location>
        <begin position="15"/>
        <end position="334"/>
    </location>
</feature>
<keyword evidence="3" id="KW-1133">Transmembrane helix</keyword>
<evidence type="ECO:0000256" key="2">
    <source>
        <dbReference type="SAM" id="MobiDB-lite"/>
    </source>
</evidence>
<dbReference type="InterPro" id="IPR000719">
    <property type="entry name" value="Prot_kinase_dom"/>
</dbReference>
<keyword evidence="1" id="KW-0547">Nucleotide-binding</keyword>
<name>A0A6P1KDP7_FAUOS</name>
<dbReference type="AlphaFoldDB" id="A0A6P1KDP7"/>
<organism evidence="5">
    <name type="scientific">Faucicola osloensis</name>
    <name type="common">Moraxella osloensis</name>
    <dbReference type="NCBI Taxonomy" id="34062"/>
    <lineage>
        <taxon>Bacteria</taxon>
        <taxon>Pseudomonadati</taxon>
        <taxon>Pseudomonadota</taxon>
        <taxon>Gammaproteobacteria</taxon>
        <taxon>Moraxellales</taxon>
        <taxon>Moraxellaceae</taxon>
        <taxon>Faucicola</taxon>
    </lineage>
</organism>
<dbReference type="GO" id="GO:0004672">
    <property type="term" value="F:protein kinase activity"/>
    <property type="evidence" value="ECO:0007669"/>
    <property type="project" value="InterPro"/>
</dbReference>
<feature type="region of interest" description="Disordered" evidence="2">
    <location>
        <begin position="543"/>
        <end position="585"/>
    </location>
</feature>
<gene>
    <name evidence="5" type="ORF">GSF12_05780</name>
</gene>
<evidence type="ECO:0000259" key="4">
    <source>
        <dbReference type="PROSITE" id="PS50011"/>
    </source>
</evidence>
<feature type="transmembrane region" description="Helical" evidence="3">
    <location>
        <begin position="519"/>
        <end position="539"/>
    </location>
</feature>
<evidence type="ECO:0000256" key="1">
    <source>
        <dbReference type="PROSITE-ProRule" id="PRU10141"/>
    </source>
</evidence>
<dbReference type="EMBL" id="CP047226">
    <property type="protein sequence ID" value="QHG09441.1"/>
    <property type="molecule type" value="Genomic_DNA"/>
</dbReference>
<sequence>MPYLIANNQRITIDLPISHEIGSGGMGIVYRLGNLLGTGNLVAKIFKNPTDPKNPSLAKLQAMMARPPEHIYQVINGVGYTQFAWVRHLIVGEHDELIGYAMPELDFDRSLSLNPFMYPREAAKLTAYQQSLNYRVQLCANISALMADLHGHGHAFIDFKEANIRLMPEPSTGLDDDYKGFIVGFIDCDSYRITGSDGSVYPSPVISPEMTSPEYHEHKDIGLLDEKHDRFVLAIELFKILNNGIHPFYFIPVSDRLKNAAHRNTDQFIKERLYAYGLQPQPEIAPLKNSIHVCWDDQTRAMFDKAFLSTHPTDRPSAAEWENHLRGLVQHRQFKVCENYPNDASHIHFVGKPCHRCLFLTVPNNPLTTPVTPVPVISAAATTSVWQTTPTRASVASTAANHPSHQSNQQPSAALSGLMDDETLANNRRLEQSLNTQANSHTGIPSQPINVVSAVNAVDDTTQTPATHSMAMPDTMLDTMTAAITAPAHHTDTTETTPTSPPHTTSAGEVSVKKPSKGWLIAMIAALIAGLVAIGGYGVSTLKSASTPTTSQSATSNQSDNTKAASSDDNSQKKPKSQTKSQNSYTTIIKSLPTAKATMTQALKAHNGFFASSSQTSVAKLYQDTLGISPEFFDNVVKVGEFAEPSLKQLQELGYSQDIDATKQYSIEAFHNADMGYFKQQPTNKTLAKQLNEAAKSYYWRKKDPKAAVYLQAQAVKNNPNQGEYAANFAYYLFKNNYPYSKSFLLYALQTPRDSSKYPNTYMIELAAAMALQAGDDKGAVGSLLAQFYTTDDQQKRCQNMLNYPQTYPELVPIAEKVLAIIDQQNSSGANPVPAECLPPYNWVVGSSN</sequence>
<proteinExistence type="predicted"/>
<evidence type="ECO:0000256" key="3">
    <source>
        <dbReference type="SAM" id="Phobius"/>
    </source>
</evidence>
<feature type="region of interest" description="Disordered" evidence="2">
    <location>
        <begin position="392"/>
        <end position="413"/>
    </location>
</feature>
<keyword evidence="1" id="KW-0067">ATP-binding</keyword>
<keyword evidence="3" id="KW-0472">Membrane</keyword>
<dbReference type="Gene3D" id="1.10.510.10">
    <property type="entry name" value="Transferase(Phosphotransferase) domain 1"/>
    <property type="match status" value="1"/>
</dbReference>
<dbReference type="PROSITE" id="PS00107">
    <property type="entry name" value="PROTEIN_KINASE_ATP"/>
    <property type="match status" value="1"/>
</dbReference>
<evidence type="ECO:0000313" key="5">
    <source>
        <dbReference type="EMBL" id="QHG09441.1"/>
    </source>
</evidence>